<evidence type="ECO:0008006" key="7">
    <source>
        <dbReference type="Google" id="ProtNLM"/>
    </source>
</evidence>
<accession>X0X6F0</accession>
<dbReference type="InterPro" id="IPR036388">
    <property type="entry name" value="WH-like_DNA-bd_sf"/>
</dbReference>
<evidence type="ECO:0000256" key="2">
    <source>
        <dbReference type="ARBA" id="ARBA00022618"/>
    </source>
</evidence>
<protein>
    <recommendedName>
        <fullName evidence="7">SMC-Scp complex subunit ScpB</fullName>
    </recommendedName>
</protein>
<keyword evidence="1" id="KW-0963">Cytoplasm</keyword>
<evidence type="ECO:0000256" key="3">
    <source>
        <dbReference type="ARBA" id="ARBA00022829"/>
    </source>
</evidence>
<keyword evidence="3" id="KW-0159">Chromosome partition</keyword>
<evidence type="ECO:0000256" key="1">
    <source>
        <dbReference type="ARBA" id="ARBA00022490"/>
    </source>
</evidence>
<dbReference type="Gene3D" id="1.10.10.10">
    <property type="entry name" value="Winged helix-like DNA-binding domain superfamily/Winged helix DNA-binding domain"/>
    <property type="match status" value="2"/>
</dbReference>
<keyword evidence="2" id="KW-0132">Cell division</keyword>
<dbReference type="AlphaFoldDB" id="X0X6F0"/>
<dbReference type="PANTHER" id="PTHR34298:SF2">
    <property type="entry name" value="SEGREGATION AND CONDENSATION PROTEIN B"/>
    <property type="match status" value="1"/>
</dbReference>
<evidence type="ECO:0000256" key="5">
    <source>
        <dbReference type="SAM" id="Coils"/>
    </source>
</evidence>
<keyword evidence="5" id="KW-0175">Coiled coil</keyword>
<comment type="caution">
    <text evidence="6">The sequence shown here is derived from an EMBL/GenBank/DDBJ whole genome shotgun (WGS) entry which is preliminary data.</text>
</comment>
<gene>
    <name evidence="6" type="ORF">S01H1_73860</name>
</gene>
<dbReference type="Pfam" id="PF04079">
    <property type="entry name" value="SMC_ScpB"/>
    <property type="match status" value="1"/>
</dbReference>
<dbReference type="InterPro" id="IPR005234">
    <property type="entry name" value="ScpB_csome_segregation"/>
</dbReference>
<feature type="coiled-coil region" evidence="5">
    <location>
        <begin position="25"/>
        <end position="52"/>
    </location>
</feature>
<sequence length="140" mass="15682">MRLDQIVEAVLFASDAPLNVEEIARADESLNEDRVEEAIQDLRAQYEESDRAFQVVELGEGYQILTRPEFAPYLERFDTVPRPSRLSGPALETLAIIAYRQPIGRIEIEYIRGVSSAGVIHTLQDRALVEVVGRGEGIGR</sequence>
<dbReference type="SUPFAM" id="SSF46785">
    <property type="entry name" value="Winged helix' DNA-binding domain"/>
    <property type="match status" value="2"/>
</dbReference>
<reference evidence="6" key="1">
    <citation type="journal article" date="2014" name="Front. Microbiol.">
        <title>High frequency of phylogenetically diverse reductive dehalogenase-homologous genes in deep subseafloor sedimentary metagenomes.</title>
        <authorList>
            <person name="Kawai M."/>
            <person name="Futagami T."/>
            <person name="Toyoda A."/>
            <person name="Takaki Y."/>
            <person name="Nishi S."/>
            <person name="Hori S."/>
            <person name="Arai W."/>
            <person name="Tsubouchi T."/>
            <person name="Morono Y."/>
            <person name="Uchiyama I."/>
            <person name="Ito T."/>
            <person name="Fujiyama A."/>
            <person name="Inagaki F."/>
            <person name="Takami H."/>
        </authorList>
    </citation>
    <scope>NUCLEOTIDE SEQUENCE</scope>
    <source>
        <strain evidence="6">Expedition CK06-06</strain>
    </source>
</reference>
<dbReference type="PIRSF" id="PIRSF019345">
    <property type="entry name" value="ScpB"/>
    <property type="match status" value="1"/>
</dbReference>
<dbReference type="PANTHER" id="PTHR34298">
    <property type="entry name" value="SEGREGATION AND CONDENSATION PROTEIN B"/>
    <property type="match status" value="1"/>
</dbReference>
<organism evidence="6">
    <name type="scientific">marine sediment metagenome</name>
    <dbReference type="NCBI Taxonomy" id="412755"/>
    <lineage>
        <taxon>unclassified sequences</taxon>
        <taxon>metagenomes</taxon>
        <taxon>ecological metagenomes</taxon>
    </lineage>
</organism>
<feature type="non-terminal residue" evidence="6">
    <location>
        <position position="140"/>
    </location>
</feature>
<dbReference type="NCBIfam" id="TIGR00281">
    <property type="entry name" value="SMC-Scp complex subunit ScpB"/>
    <property type="match status" value="1"/>
</dbReference>
<evidence type="ECO:0000256" key="4">
    <source>
        <dbReference type="ARBA" id="ARBA00023306"/>
    </source>
</evidence>
<name>X0X6F0_9ZZZZ</name>
<keyword evidence="4" id="KW-0131">Cell cycle</keyword>
<dbReference type="GO" id="GO:0051304">
    <property type="term" value="P:chromosome separation"/>
    <property type="evidence" value="ECO:0007669"/>
    <property type="project" value="InterPro"/>
</dbReference>
<proteinExistence type="predicted"/>
<dbReference type="EMBL" id="BARS01049374">
    <property type="protein sequence ID" value="GAG32248.1"/>
    <property type="molecule type" value="Genomic_DNA"/>
</dbReference>
<dbReference type="InterPro" id="IPR036390">
    <property type="entry name" value="WH_DNA-bd_sf"/>
</dbReference>
<evidence type="ECO:0000313" key="6">
    <source>
        <dbReference type="EMBL" id="GAG32248.1"/>
    </source>
</evidence>
<dbReference type="GO" id="GO:0051301">
    <property type="term" value="P:cell division"/>
    <property type="evidence" value="ECO:0007669"/>
    <property type="project" value="UniProtKB-KW"/>
</dbReference>